<evidence type="ECO:0000259" key="1">
    <source>
        <dbReference type="PROSITE" id="PS50011"/>
    </source>
</evidence>
<evidence type="ECO:0000313" key="3">
    <source>
        <dbReference type="Proteomes" id="UP000717328"/>
    </source>
</evidence>
<dbReference type="OrthoDB" id="5979581at2759"/>
<dbReference type="InterPro" id="IPR000719">
    <property type="entry name" value="Prot_kinase_dom"/>
</dbReference>
<dbReference type="Proteomes" id="UP000717328">
    <property type="component" value="Unassembled WGS sequence"/>
</dbReference>
<gene>
    <name evidence="2" type="ORF">H0H81_008327</name>
</gene>
<dbReference type="Gene3D" id="1.10.510.10">
    <property type="entry name" value="Transferase(Phosphotransferase) domain 1"/>
    <property type="match status" value="1"/>
</dbReference>
<keyword evidence="3" id="KW-1185">Reference proteome</keyword>
<organism evidence="2 3">
    <name type="scientific">Sphagnurus paluster</name>
    <dbReference type="NCBI Taxonomy" id="117069"/>
    <lineage>
        <taxon>Eukaryota</taxon>
        <taxon>Fungi</taxon>
        <taxon>Dikarya</taxon>
        <taxon>Basidiomycota</taxon>
        <taxon>Agaricomycotina</taxon>
        <taxon>Agaricomycetes</taxon>
        <taxon>Agaricomycetidae</taxon>
        <taxon>Agaricales</taxon>
        <taxon>Tricholomatineae</taxon>
        <taxon>Lyophyllaceae</taxon>
        <taxon>Sphagnurus</taxon>
    </lineage>
</organism>
<dbReference type="PROSITE" id="PS50011">
    <property type="entry name" value="PROTEIN_KINASE_DOM"/>
    <property type="match status" value="1"/>
</dbReference>
<protein>
    <recommendedName>
        <fullName evidence="1">Protein kinase domain-containing protein</fullName>
    </recommendedName>
</protein>
<dbReference type="PANTHER" id="PTHR11909">
    <property type="entry name" value="CASEIN KINASE-RELATED"/>
    <property type="match status" value="1"/>
</dbReference>
<evidence type="ECO:0000313" key="2">
    <source>
        <dbReference type="EMBL" id="KAG5654017.1"/>
    </source>
</evidence>
<dbReference type="EMBL" id="JABCKI010000023">
    <property type="protein sequence ID" value="KAG5654017.1"/>
    <property type="molecule type" value="Genomic_DNA"/>
</dbReference>
<reference evidence="2" key="2">
    <citation type="submission" date="2021-10" db="EMBL/GenBank/DDBJ databases">
        <title>Phylogenomics reveals ancestral predisposition of the termite-cultivated fungus Termitomyces towards a domesticated lifestyle.</title>
        <authorList>
            <person name="Auxier B."/>
            <person name="Grum-Grzhimaylo A."/>
            <person name="Cardenas M.E."/>
            <person name="Lodge J.D."/>
            <person name="Laessoe T."/>
            <person name="Pedersen O."/>
            <person name="Smith M.E."/>
            <person name="Kuyper T.W."/>
            <person name="Franco-Molano E.A."/>
            <person name="Baroni T.J."/>
            <person name="Aanen D.K."/>
        </authorList>
    </citation>
    <scope>NUCLEOTIDE SEQUENCE</scope>
    <source>
        <strain evidence="2">D49</strain>
    </source>
</reference>
<accession>A0A9P7GNS0</accession>
<sequence>MNGTSTQKYESDRGVYLAYDFLSSDQGCLQPTKVFIKAWSTPNDAECIAERTAYDLLHESPLEGIAQILMSAYDPHANVFAIALQRLGPTLDDIMQTLPEKRFDERMIERYKEIHKRGVIHNGIKPANICLPPTMRGTLHVIDFGFSSVLSAHEKLPGGSRVEALGNRRFLSVFAHHGITQSQRDDLESLAYLLSFLAHGYLPWDDPLPNSTRRRKFETNAEPQPQLWRVKMATPAARLFEGMDSSFVDFWKDIKGLAFGEVPDYDGMRDRFVGCWEQRGYGGEYNWGDLASRVGG</sequence>
<dbReference type="AlphaFoldDB" id="A0A9P7GNS0"/>
<proteinExistence type="predicted"/>
<dbReference type="SUPFAM" id="SSF56112">
    <property type="entry name" value="Protein kinase-like (PK-like)"/>
    <property type="match status" value="1"/>
</dbReference>
<reference evidence="2" key="1">
    <citation type="submission" date="2021-02" db="EMBL/GenBank/DDBJ databases">
        <authorList>
            <person name="Nieuwenhuis M."/>
            <person name="Van De Peppel L.J.J."/>
        </authorList>
    </citation>
    <scope>NUCLEOTIDE SEQUENCE</scope>
    <source>
        <strain evidence="2">D49</strain>
    </source>
</reference>
<feature type="domain" description="Protein kinase" evidence="1">
    <location>
        <begin position="1"/>
        <end position="296"/>
    </location>
</feature>
<name>A0A9P7GNS0_9AGAR</name>
<dbReference type="GO" id="GO:0005524">
    <property type="term" value="F:ATP binding"/>
    <property type="evidence" value="ECO:0007669"/>
    <property type="project" value="InterPro"/>
</dbReference>
<dbReference type="InterPro" id="IPR011009">
    <property type="entry name" value="Kinase-like_dom_sf"/>
</dbReference>
<dbReference type="GO" id="GO:0004672">
    <property type="term" value="F:protein kinase activity"/>
    <property type="evidence" value="ECO:0007669"/>
    <property type="project" value="InterPro"/>
</dbReference>
<dbReference type="InterPro" id="IPR050235">
    <property type="entry name" value="CK1_Ser-Thr_kinase"/>
</dbReference>
<comment type="caution">
    <text evidence="2">The sequence shown here is derived from an EMBL/GenBank/DDBJ whole genome shotgun (WGS) entry which is preliminary data.</text>
</comment>